<dbReference type="InterPro" id="IPR001509">
    <property type="entry name" value="Epimerase_deHydtase"/>
</dbReference>
<accession>A0ABW5W2C5</accession>
<evidence type="ECO:0000259" key="1">
    <source>
        <dbReference type="Pfam" id="PF01370"/>
    </source>
</evidence>
<dbReference type="Gene3D" id="3.40.50.720">
    <property type="entry name" value="NAD(P)-binding Rossmann-like Domain"/>
    <property type="match status" value="1"/>
</dbReference>
<dbReference type="RefSeq" id="WP_377190834.1">
    <property type="nucleotide sequence ID" value="NZ_JBHUOG010000002.1"/>
</dbReference>
<reference evidence="3" key="1">
    <citation type="journal article" date="2019" name="Int. J. Syst. Evol. Microbiol.">
        <title>The Global Catalogue of Microorganisms (GCM) 10K type strain sequencing project: providing services to taxonomists for standard genome sequencing and annotation.</title>
        <authorList>
            <consortium name="The Broad Institute Genomics Platform"/>
            <consortium name="The Broad Institute Genome Sequencing Center for Infectious Disease"/>
            <person name="Wu L."/>
            <person name="Ma J."/>
        </authorList>
    </citation>
    <scope>NUCLEOTIDE SEQUENCE [LARGE SCALE GENOMIC DNA]</scope>
    <source>
        <strain evidence="3">CCM 7044</strain>
    </source>
</reference>
<dbReference type="InterPro" id="IPR036291">
    <property type="entry name" value="NAD(P)-bd_dom_sf"/>
</dbReference>
<dbReference type="InterPro" id="IPR051783">
    <property type="entry name" value="NAD(P)-dependent_oxidoreduct"/>
</dbReference>
<sequence>MSSKSILFIGGSGIISHASVARAARLGHRVTVLNRGRSSTRSLPAEVETLVADANDAGSVAAALGGREFDVVAQFRAFSPDHVARDVAQFAGRTGQYVFISSASAYQTPPSRLPVRESTPLRNPFWQYSRDKIACEDLLVREYRDNGFPATIVRPSHTYDRTLLPTSGAWTDVARMRTGKPVVVHGDGTSLWTLTHTEDFAVGFVGLLGHPLAVGDTFHITGTHAPTWDQIYTWLAEAAGVPNPDLVHVASETIARVLPEMGAGLVGDKAHSMVFDISKVRTLVPEFGTTITYDIGAVEQMSWFDAHPEAQVVDADLDAAFDRLAAHARSI</sequence>
<dbReference type="SUPFAM" id="SSF51735">
    <property type="entry name" value="NAD(P)-binding Rossmann-fold domains"/>
    <property type="match status" value="1"/>
</dbReference>
<organism evidence="2 3">
    <name type="scientific">Promicromonospora vindobonensis</name>
    <dbReference type="NCBI Taxonomy" id="195748"/>
    <lineage>
        <taxon>Bacteria</taxon>
        <taxon>Bacillati</taxon>
        <taxon>Actinomycetota</taxon>
        <taxon>Actinomycetes</taxon>
        <taxon>Micrococcales</taxon>
        <taxon>Promicromonosporaceae</taxon>
        <taxon>Promicromonospora</taxon>
    </lineage>
</organism>
<comment type="caution">
    <text evidence="2">The sequence shown here is derived from an EMBL/GenBank/DDBJ whole genome shotgun (WGS) entry which is preliminary data.</text>
</comment>
<proteinExistence type="predicted"/>
<gene>
    <name evidence="2" type="ORF">ACFS27_29065</name>
</gene>
<keyword evidence="3" id="KW-1185">Reference proteome</keyword>
<protein>
    <submittedName>
        <fullName evidence="2">NAD-dependent epimerase/dehydratase family protein</fullName>
    </submittedName>
</protein>
<evidence type="ECO:0000313" key="2">
    <source>
        <dbReference type="EMBL" id="MFD2797640.1"/>
    </source>
</evidence>
<feature type="domain" description="NAD-dependent epimerase/dehydratase" evidence="1">
    <location>
        <begin position="6"/>
        <end position="213"/>
    </location>
</feature>
<evidence type="ECO:0000313" key="3">
    <source>
        <dbReference type="Proteomes" id="UP001597479"/>
    </source>
</evidence>
<name>A0ABW5W2C5_9MICO</name>
<dbReference type="Proteomes" id="UP001597479">
    <property type="component" value="Unassembled WGS sequence"/>
</dbReference>
<dbReference type="Pfam" id="PF01370">
    <property type="entry name" value="Epimerase"/>
    <property type="match status" value="1"/>
</dbReference>
<dbReference type="PANTHER" id="PTHR48079:SF6">
    <property type="entry name" value="NAD(P)-BINDING DOMAIN-CONTAINING PROTEIN-RELATED"/>
    <property type="match status" value="1"/>
</dbReference>
<dbReference type="EMBL" id="JBHUOG010000002">
    <property type="protein sequence ID" value="MFD2797640.1"/>
    <property type="molecule type" value="Genomic_DNA"/>
</dbReference>
<dbReference type="PANTHER" id="PTHR48079">
    <property type="entry name" value="PROTEIN YEEZ"/>
    <property type="match status" value="1"/>
</dbReference>